<dbReference type="GO" id="GO:0006355">
    <property type="term" value="P:regulation of DNA-templated transcription"/>
    <property type="evidence" value="ECO:0007669"/>
    <property type="project" value="InterPro"/>
</dbReference>
<dbReference type="RefSeq" id="WP_154555128.1">
    <property type="nucleotide sequence ID" value="NZ_JBQKKP010000009.1"/>
</dbReference>
<dbReference type="Proteomes" id="UP000434241">
    <property type="component" value="Unassembled WGS sequence"/>
</dbReference>
<name>A0A6N7VG18_9FIRM</name>
<dbReference type="AlphaFoldDB" id="A0A6N7VG18"/>
<protein>
    <submittedName>
        <fullName evidence="1">Type II toxin-antitoxin system antitoxin, RelB/DinJ family</fullName>
    </submittedName>
</protein>
<proteinExistence type="predicted"/>
<sequence length="86" mass="9596">MDNTTSFNICVDSDILKQCEAMYGELGVDLNTAINVFLNKSLCVGGFPFDVNKETMAAMLEAERIVCDPLVKRYSDVEEALRVLKE</sequence>
<dbReference type="Gene3D" id="1.10.1220.10">
    <property type="entry name" value="Met repressor-like"/>
    <property type="match status" value="1"/>
</dbReference>
<organism evidence="1 2">
    <name type="scientific">Holdemanella porci</name>
    <dbReference type="NCBI Taxonomy" id="2652276"/>
    <lineage>
        <taxon>Bacteria</taxon>
        <taxon>Bacillati</taxon>
        <taxon>Bacillota</taxon>
        <taxon>Erysipelotrichia</taxon>
        <taxon>Erysipelotrichales</taxon>
        <taxon>Erysipelotrichaceae</taxon>
        <taxon>Holdemanella</taxon>
    </lineage>
</organism>
<dbReference type="GeneID" id="93157728"/>
<evidence type="ECO:0000313" key="2">
    <source>
        <dbReference type="Proteomes" id="UP000434241"/>
    </source>
</evidence>
<accession>A0A6N7VG18</accession>
<comment type="caution">
    <text evidence="1">The sequence shown here is derived from an EMBL/GenBank/DDBJ whole genome shotgun (WGS) entry which is preliminary data.</text>
</comment>
<keyword evidence="2" id="KW-1185">Reference proteome</keyword>
<dbReference type="EMBL" id="VUMR01000001">
    <property type="protein sequence ID" value="MSS55374.1"/>
    <property type="molecule type" value="Genomic_DNA"/>
</dbReference>
<reference evidence="1 2" key="1">
    <citation type="submission" date="2019-08" db="EMBL/GenBank/DDBJ databases">
        <title>In-depth cultivation of the pig gut microbiome towards novel bacterial diversity and tailored functional studies.</title>
        <authorList>
            <person name="Wylensek D."/>
            <person name="Hitch T.C.A."/>
            <person name="Clavel T."/>
        </authorList>
    </citation>
    <scope>NUCLEOTIDE SEQUENCE [LARGE SCALE GENOMIC DNA]</scope>
    <source>
        <strain evidence="1 2">LKV-472-APC-3</strain>
    </source>
</reference>
<dbReference type="InterPro" id="IPR013321">
    <property type="entry name" value="Arc_rbn_hlx_hlx"/>
</dbReference>
<evidence type="ECO:0000313" key="1">
    <source>
        <dbReference type="EMBL" id="MSS55374.1"/>
    </source>
</evidence>
<gene>
    <name evidence="1" type="ORF">FYJ55_00230</name>
</gene>